<dbReference type="AlphaFoldDB" id="A0ABD0KXT7"/>
<keyword evidence="1" id="KW-0812">Transmembrane</keyword>
<reference evidence="2 3" key="1">
    <citation type="journal article" date="2023" name="Sci. Data">
        <title>Genome assembly of the Korean intertidal mud-creeper Batillaria attramentaria.</title>
        <authorList>
            <person name="Patra A.K."/>
            <person name="Ho P.T."/>
            <person name="Jun S."/>
            <person name="Lee S.J."/>
            <person name="Kim Y."/>
            <person name="Won Y.J."/>
        </authorList>
    </citation>
    <scope>NUCLEOTIDE SEQUENCE [LARGE SCALE GENOMIC DNA]</scope>
    <source>
        <strain evidence="2">Wonlab-2016</strain>
    </source>
</reference>
<evidence type="ECO:0000313" key="2">
    <source>
        <dbReference type="EMBL" id="KAK7492098.1"/>
    </source>
</evidence>
<dbReference type="EMBL" id="JACVVK020000106">
    <property type="protein sequence ID" value="KAK7492098.1"/>
    <property type="molecule type" value="Genomic_DNA"/>
</dbReference>
<protein>
    <submittedName>
        <fullName evidence="2">Uncharacterized protein</fullName>
    </submittedName>
</protein>
<organism evidence="2 3">
    <name type="scientific">Batillaria attramentaria</name>
    <dbReference type="NCBI Taxonomy" id="370345"/>
    <lineage>
        <taxon>Eukaryota</taxon>
        <taxon>Metazoa</taxon>
        <taxon>Spiralia</taxon>
        <taxon>Lophotrochozoa</taxon>
        <taxon>Mollusca</taxon>
        <taxon>Gastropoda</taxon>
        <taxon>Caenogastropoda</taxon>
        <taxon>Sorbeoconcha</taxon>
        <taxon>Cerithioidea</taxon>
        <taxon>Batillariidae</taxon>
        <taxon>Batillaria</taxon>
    </lineage>
</organism>
<sequence>MSPDVVGAMLSCAVSVYGTSLSHLDFKTINNLMIILLLNLLFIWVPYPSYLFRSCLAHWQVSRHERPADLKSLGCWFSAGASRNNNKTGGKEDCTPVETQSWLLTSTAADDSTTTGGTAATR</sequence>
<keyword evidence="3" id="KW-1185">Reference proteome</keyword>
<comment type="caution">
    <text evidence="2">The sequence shown here is derived from an EMBL/GenBank/DDBJ whole genome shotgun (WGS) entry which is preliminary data.</text>
</comment>
<dbReference type="Proteomes" id="UP001519460">
    <property type="component" value="Unassembled WGS sequence"/>
</dbReference>
<name>A0ABD0KXT7_9CAEN</name>
<accession>A0ABD0KXT7</accession>
<gene>
    <name evidence="2" type="ORF">BaRGS_00016572</name>
</gene>
<keyword evidence="1" id="KW-0472">Membrane</keyword>
<evidence type="ECO:0000313" key="3">
    <source>
        <dbReference type="Proteomes" id="UP001519460"/>
    </source>
</evidence>
<proteinExistence type="predicted"/>
<evidence type="ECO:0000256" key="1">
    <source>
        <dbReference type="SAM" id="Phobius"/>
    </source>
</evidence>
<keyword evidence="1" id="KW-1133">Transmembrane helix</keyword>
<feature type="transmembrane region" description="Helical" evidence="1">
    <location>
        <begin position="28"/>
        <end position="47"/>
    </location>
</feature>